<dbReference type="Proteomes" id="UP001369247">
    <property type="component" value="Unassembled WGS sequence"/>
</dbReference>
<evidence type="ECO:0000256" key="6">
    <source>
        <dbReference type="ARBA" id="ARBA00022723"/>
    </source>
</evidence>
<dbReference type="PANTHER" id="PTHR35113:SF1">
    <property type="entry name" value="FERREDOXIN-THIOREDOXIN REDUCTASE CATALYTIC CHAIN, CHLOROPLASTIC"/>
    <property type="match status" value="1"/>
</dbReference>
<keyword evidence="6" id="KW-0479">Metal-binding</keyword>
<comment type="similarity">
    <text evidence="3">Belongs to the ferredoxin thioredoxin reductase beta subunit family.</text>
</comment>
<dbReference type="InterPro" id="IPR036644">
    <property type="entry name" value="FTR_bsu_sf"/>
</dbReference>
<accession>A0ABU8TVU3</accession>
<dbReference type="SUPFAM" id="SSF57662">
    <property type="entry name" value="Ferredoxin thioredoxin reductase (FTR), catalytic beta chain"/>
    <property type="match status" value="1"/>
</dbReference>
<proteinExistence type="inferred from homology"/>
<protein>
    <recommendedName>
        <fullName evidence="4">ferredoxin:thioredoxin reductase</fullName>
        <ecNumber evidence="4">1.8.7.2</ecNumber>
    </recommendedName>
    <alternativeName>
        <fullName evidence="12">Ferredoxin-thioredoxin reductase subunit B</fullName>
    </alternativeName>
</protein>
<comment type="catalytic activity">
    <reaction evidence="13">
        <text>[thioredoxin]-disulfide + 2 reduced [2Fe-2S]-[ferredoxin] + 2 H(+) = [thioredoxin]-dithiol + 2 oxidized [2Fe-2S]-[ferredoxin]</text>
        <dbReference type="Rhea" id="RHEA:42336"/>
        <dbReference type="Rhea" id="RHEA-COMP:10000"/>
        <dbReference type="Rhea" id="RHEA-COMP:10001"/>
        <dbReference type="Rhea" id="RHEA-COMP:10698"/>
        <dbReference type="Rhea" id="RHEA-COMP:10700"/>
        <dbReference type="ChEBI" id="CHEBI:15378"/>
        <dbReference type="ChEBI" id="CHEBI:29950"/>
        <dbReference type="ChEBI" id="CHEBI:33737"/>
        <dbReference type="ChEBI" id="CHEBI:33738"/>
        <dbReference type="ChEBI" id="CHEBI:50058"/>
        <dbReference type="EC" id="1.8.7.2"/>
    </reaction>
</comment>
<evidence type="ECO:0000256" key="13">
    <source>
        <dbReference type="ARBA" id="ARBA00048150"/>
    </source>
</evidence>
<comment type="subunit">
    <text evidence="11">Heterodimer of subunit A (variable subunit) and subunit B (catalytic subunit). Heterodimeric FTR forms a complex with ferredoxin and thioredoxin.</text>
</comment>
<evidence type="ECO:0000256" key="3">
    <source>
        <dbReference type="ARBA" id="ARBA00007941"/>
    </source>
</evidence>
<reference evidence="15 16" key="1">
    <citation type="submission" date="2023-12" db="EMBL/GenBank/DDBJ databases">
        <title>Phenotypic and Genomic Characterization of Methanothermobacter wolfeii Strain BSEL, a CO2-Capturing Archaeon with Minimal Nutrient Requirements.</title>
        <authorList>
            <person name="Ale Enriquez F."/>
            <person name="Ahring B.K."/>
        </authorList>
    </citation>
    <scope>NUCLEOTIDE SEQUENCE [LARGE SCALE GENOMIC DNA]</scope>
    <source>
        <strain evidence="15 16">BSEL-1</strain>
    </source>
</reference>
<evidence type="ECO:0000256" key="9">
    <source>
        <dbReference type="ARBA" id="ARBA00023014"/>
    </source>
</evidence>
<evidence type="ECO:0000259" key="14">
    <source>
        <dbReference type="Pfam" id="PF21349"/>
    </source>
</evidence>
<evidence type="ECO:0000313" key="15">
    <source>
        <dbReference type="EMBL" id="MEJ8543181.1"/>
    </source>
</evidence>
<dbReference type="EC" id="1.8.7.2" evidence="4"/>
<dbReference type="Gene3D" id="3.90.460.10">
    <property type="entry name" value="Ferredoxin thioredoxin reductase catalytic beta subunit"/>
    <property type="match status" value="1"/>
</dbReference>
<evidence type="ECO:0000256" key="10">
    <source>
        <dbReference type="ARBA" id="ARBA00023157"/>
    </source>
</evidence>
<evidence type="ECO:0000256" key="2">
    <source>
        <dbReference type="ARBA" id="ARBA00003945"/>
    </source>
</evidence>
<feature type="domain" description="Rubrerythrin rubredoxin-like" evidence="14">
    <location>
        <begin position="120"/>
        <end position="144"/>
    </location>
</feature>
<keyword evidence="5" id="KW-0004">4Fe-4S</keyword>
<evidence type="ECO:0000256" key="7">
    <source>
        <dbReference type="ARBA" id="ARBA00023002"/>
    </source>
</evidence>
<evidence type="ECO:0000313" key="16">
    <source>
        <dbReference type="Proteomes" id="UP001369247"/>
    </source>
</evidence>
<dbReference type="PANTHER" id="PTHR35113">
    <property type="entry name" value="FERREDOXIN-THIOREDOXIN REDUCTASE CATALYTIC CHAIN, CHLOROPLASTIC"/>
    <property type="match status" value="1"/>
</dbReference>
<gene>
    <name evidence="15" type="ORF">U2150_06735</name>
</gene>
<dbReference type="SUPFAM" id="SSF57802">
    <property type="entry name" value="Rubredoxin-like"/>
    <property type="match status" value="1"/>
</dbReference>
<dbReference type="Gene3D" id="2.20.28.10">
    <property type="match status" value="1"/>
</dbReference>
<comment type="cofactor">
    <cofactor evidence="1">
        <name>[4Fe-4S] cluster</name>
        <dbReference type="ChEBI" id="CHEBI:49883"/>
    </cofactor>
</comment>
<dbReference type="Pfam" id="PF21349">
    <property type="entry name" value="RUBY_RBDX"/>
    <property type="match status" value="1"/>
</dbReference>
<dbReference type="EMBL" id="JAXUHJ010000010">
    <property type="protein sequence ID" value="MEJ8543181.1"/>
    <property type="molecule type" value="Genomic_DNA"/>
</dbReference>
<keyword evidence="10" id="KW-1015">Disulfide bond</keyword>
<keyword evidence="16" id="KW-1185">Reference proteome</keyword>
<comment type="function">
    <text evidence="2">Catalytic subunit of the ferredoxin-thioredoxin reductase (FTR), which catalyzes the two-electron reduction of thioredoxins by the electrons provided by reduced ferredoxin.</text>
</comment>
<evidence type="ECO:0000256" key="1">
    <source>
        <dbReference type="ARBA" id="ARBA00001966"/>
    </source>
</evidence>
<sequence>MKEDIERLYREIKESAEKSGYKINPDREFVFDLLEGMLVNRERYGYDSCPCRLASGDPEEDRDIVCPCDYRDDDINEHGTCYCGLYVRDENEEFHPIPERRKPGRRGRIRNEGLGLPVLRCRVCGYLCARALPPEECPICGVGGKFEVFHEIGRGVSGCWMSTMSSGRTLSSSSAPM</sequence>
<evidence type="ECO:0000256" key="4">
    <source>
        <dbReference type="ARBA" id="ARBA00012358"/>
    </source>
</evidence>
<dbReference type="InterPro" id="IPR004209">
    <property type="entry name" value="FTR_bsu"/>
</dbReference>
<keyword evidence="8" id="KW-0408">Iron</keyword>
<dbReference type="InterPro" id="IPR048574">
    <property type="entry name" value="RUBY_RBDX"/>
</dbReference>
<evidence type="ECO:0000256" key="11">
    <source>
        <dbReference type="ARBA" id="ARBA00026011"/>
    </source>
</evidence>
<organism evidence="15 16">
    <name type="scientific">Methanothermobacter wolfeii</name>
    <name type="common">Methanobacterium wolfei</name>
    <dbReference type="NCBI Taxonomy" id="145261"/>
    <lineage>
        <taxon>Archaea</taxon>
        <taxon>Methanobacteriati</taxon>
        <taxon>Methanobacteriota</taxon>
        <taxon>Methanomada group</taxon>
        <taxon>Methanobacteria</taxon>
        <taxon>Methanobacteriales</taxon>
        <taxon>Methanobacteriaceae</taxon>
        <taxon>Methanothermobacter</taxon>
    </lineage>
</organism>
<evidence type="ECO:0000256" key="12">
    <source>
        <dbReference type="ARBA" id="ARBA00030295"/>
    </source>
</evidence>
<name>A0ABU8TVU3_METWO</name>
<keyword evidence="7" id="KW-0560">Oxidoreductase</keyword>
<comment type="caution">
    <text evidence="15">The sequence shown here is derived from an EMBL/GenBank/DDBJ whole genome shotgun (WGS) entry which is preliminary data.</text>
</comment>
<evidence type="ECO:0000256" key="5">
    <source>
        <dbReference type="ARBA" id="ARBA00022485"/>
    </source>
</evidence>
<dbReference type="RefSeq" id="WP_340222497.1">
    <property type="nucleotide sequence ID" value="NZ_JAXUHJ010000010.1"/>
</dbReference>
<evidence type="ECO:0000256" key="8">
    <source>
        <dbReference type="ARBA" id="ARBA00023004"/>
    </source>
</evidence>
<keyword evidence="9" id="KW-0411">Iron-sulfur</keyword>
<dbReference type="Pfam" id="PF02943">
    <property type="entry name" value="FeThRed_B"/>
    <property type="match status" value="1"/>
</dbReference>